<comment type="caution">
    <text evidence="1">The sequence shown here is derived from an EMBL/GenBank/DDBJ whole genome shotgun (WGS) entry which is preliminary data.</text>
</comment>
<dbReference type="EMBL" id="BARS01016155">
    <property type="protein sequence ID" value="GAF98232.1"/>
    <property type="molecule type" value="Genomic_DNA"/>
</dbReference>
<accession>X0UCX1</accession>
<protein>
    <submittedName>
        <fullName evidence="1">Uncharacterized protein</fullName>
    </submittedName>
</protein>
<reference evidence="1" key="1">
    <citation type="journal article" date="2014" name="Front. Microbiol.">
        <title>High frequency of phylogenetically diverse reductive dehalogenase-homologous genes in deep subseafloor sedimentary metagenomes.</title>
        <authorList>
            <person name="Kawai M."/>
            <person name="Futagami T."/>
            <person name="Toyoda A."/>
            <person name="Takaki Y."/>
            <person name="Nishi S."/>
            <person name="Hori S."/>
            <person name="Arai W."/>
            <person name="Tsubouchi T."/>
            <person name="Morono Y."/>
            <person name="Uchiyama I."/>
            <person name="Ito T."/>
            <person name="Fujiyama A."/>
            <person name="Inagaki F."/>
            <person name="Takami H."/>
        </authorList>
    </citation>
    <scope>NUCLEOTIDE SEQUENCE</scope>
    <source>
        <strain evidence="1">Expedition CK06-06</strain>
    </source>
</reference>
<evidence type="ECO:0000313" key="1">
    <source>
        <dbReference type="EMBL" id="GAF98232.1"/>
    </source>
</evidence>
<feature type="non-terminal residue" evidence="1">
    <location>
        <position position="282"/>
    </location>
</feature>
<dbReference type="AlphaFoldDB" id="X0UCX1"/>
<gene>
    <name evidence="1" type="ORF">S01H1_26638</name>
</gene>
<proteinExistence type="predicted"/>
<organism evidence="1">
    <name type="scientific">marine sediment metagenome</name>
    <dbReference type="NCBI Taxonomy" id="412755"/>
    <lineage>
        <taxon>unclassified sequences</taxon>
        <taxon>metagenomes</taxon>
        <taxon>ecological metagenomes</taxon>
    </lineage>
</organism>
<sequence length="282" mass="31836">MTSKENVLKVGESITVDGITLIVSEIFDDSVEINGVFVREGNTKRIDGLRVRVEEVAYHSSVDSNSKVLLRVGNEISETYRDGDEYPGEDEDDPKWIWDIENPGHTDGYIGVTYNHRDISSDEDENVVYVGESYVFPEQYVAVKFEGITETTYDQVELSFDEDKKLWDAEGTDYFARDNVLILEGANDESFLVDGKETDEIYLRYVLGTTIPGEGEEPDVIIPDSVEVFYRDVNGDVTETIRPRLVSTYYLNSTEELEQDIAEIIVDETTIDLSIEISGGET</sequence>
<name>X0UCX1_9ZZZZ</name>